<dbReference type="Pfam" id="PF00005">
    <property type="entry name" value="ABC_tran"/>
    <property type="match status" value="1"/>
</dbReference>
<protein>
    <submittedName>
        <fullName evidence="6">ABC transporter ATP-binding protein</fullName>
    </submittedName>
</protein>
<dbReference type="Proteomes" id="UP001501004">
    <property type="component" value="Unassembled WGS sequence"/>
</dbReference>
<dbReference type="InterPro" id="IPR017911">
    <property type="entry name" value="MacB-like_ATP-bd"/>
</dbReference>
<proteinExistence type="predicted"/>
<dbReference type="Gene3D" id="3.40.50.300">
    <property type="entry name" value="P-loop containing nucleotide triphosphate hydrolases"/>
    <property type="match status" value="1"/>
</dbReference>
<evidence type="ECO:0000256" key="2">
    <source>
        <dbReference type="ARBA" id="ARBA00022741"/>
    </source>
</evidence>
<evidence type="ECO:0000256" key="1">
    <source>
        <dbReference type="ARBA" id="ARBA00022448"/>
    </source>
</evidence>
<evidence type="ECO:0000313" key="7">
    <source>
        <dbReference type="Proteomes" id="UP001501004"/>
    </source>
</evidence>
<keyword evidence="3 6" id="KW-0067">ATP-binding</keyword>
<feature type="region of interest" description="Disordered" evidence="4">
    <location>
        <begin position="302"/>
        <end position="332"/>
    </location>
</feature>
<evidence type="ECO:0000313" key="6">
    <source>
        <dbReference type="EMBL" id="GAA3733242.1"/>
    </source>
</evidence>
<reference evidence="7" key="1">
    <citation type="journal article" date="2019" name="Int. J. Syst. Evol. Microbiol.">
        <title>The Global Catalogue of Microorganisms (GCM) 10K type strain sequencing project: providing services to taxonomists for standard genome sequencing and annotation.</title>
        <authorList>
            <consortium name="The Broad Institute Genomics Platform"/>
            <consortium name="The Broad Institute Genome Sequencing Center for Infectious Disease"/>
            <person name="Wu L."/>
            <person name="Ma J."/>
        </authorList>
    </citation>
    <scope>NUCLEOTIDE SEQUENCE [LARGE SCALE GENOMIC DNA]</scope>
    <source>
        <strain evidence="7">JCM 16949</strain>
    </source>
</reference>
<gene>
    <name evidence="6" type="ORF">GCM10022239_06900</name>
</gene>
<evidence type="ECO:0000256" key="4">
    <source>
        <dbReference type="SAM" id="MobiDB-lite"/>
    </source>
</evidence>
<dbReference type="InterPro" id="IPR003593">
    <property type="entry name" value="AAA+_ATPase"/>
</dbReference>
<name>A0ABP7F7W8_9MICO</name>
<dbReference type="InterPro" id="IPR027417">
    <property type="entry name" value="P-loop_NTPase"/>
</dbReference>
<keyword evidence="2" id="KW-0547">Nucleotide-binding</keyword>
<dbReference type="InterPro" id="IPR015854">
    <property type="entry name" value="ABC_transpr_LolD-like"/>
</dbReference>
<sequence>MTEAPATGTVSTAVPAHAEPHILCADLVRIFAAEGVEVQALQGLNLRVDRGEMVALVGASGSGKSTLLTILSGLDTPTAGLARCAGSDLLTMGRKERVQYQRHSVGFVWQQTSRNLLPYLTAAENVAMAMAVAGNKTKDRKGRIMELLDLLEVGYCADRRPTELSGGEQQRTAIAVALANDPQVLLADEPTGELDEATSSDVLEAMRGVNEGLGITTLIVTHDPAVSEHVNRTIQIRDGRTSTEVLRRREVDEHGQEQHIAEEFAVLDRVGRLQLPDDFTKTLDLRERVRLALETDHVGVWPGHRPAKAAPAVPDAPAPETGPASESGEAWQ</sequence>
<feature type="domain" description="ABC transporter" evidence="5">
    <location>
        <begin position="22"/>
        <end position="263"/>
    </location>
</feature>
<keyword evidence="1" id="KW-0813">Transport</keyword>
<dbReference type="PANTHER" id="PTHR24220">
    <property type="entry name" value="IMPORT ATP-BINDING PROTEIN"/>
    <property type="match status" value="1"/>
</dbReference>
<dbReference type="GO" id="GO:0005524">
    <property type="term" value="F:ATP binding"/>
    <property type="evidence" value="ECO:0007669"/>
    <property type="project" value="UniProtKB-KW"/>
</dbReference>
<dbReference type="PROSITE" id="PS50893">
    <property type="entry name" value="ABC_TRANSPORTER_2"/>
    <property type="match status" value="1"/>
</dbReference>
<dbReference type="SUPFAM" id="SSF52540">
    <property type="entry name" value="P-loop containing nucleoside triphosphate hydrolases"/>
    <property type="match status" value="1"/>
</dbReference>
<dbReference type="EMBL" id="BAABAE010000002">
    <property type="protein sequence ID" value="GAA3733242.1"/>
    <property type="molecule type" value="Genomic_DNA"/>
</dbReference>
<dbReference type="InterPro" id="IPR003439">
    <property type="entry name" value="ABC_transporter-like_ATP-bd"/>
</dbReference>
<organism evidence="6 7">
    <name type="scientific">Leifsonella bigeumensis</name>
    <dbReference type="NCBI Taxonomy" id="433643"/>
    <lineage>
        <taxon>Bacteria</taxon>
        <taxon>Bacillati</taxon>
        <taxon>Actinomycetota</taxon>
        <taxon>Actinomycetes</taxon>
        <taxon>Micrococcales</taxon>
        <taxon>Microbacteriaceae</taxon>
        <taxon>Leifsonella</taxon>
    </lineage>
</organism>
<keyword evidence="7" id="KW-1185">Reference proteome</keyword>
<dbReference type="CDD" id="cd03255">
    <property type="entry name" value="ABC_MJ0796_LolCDE_FtsE"/>
    <property type="match status" value="1"/>
</dbReference>
<dbReference type="SMART" id="SM00382">
    <property type="entry name" value="AAA"/>
    <property type="match status" value="1"/>
</dbReference>
<dbReference type="PANTHER" id="PTHR24220:SF685">
    <property type="entry name" value="ABC TRANSPORTER RELATED"/>
    <property type="match status" value="1"/>
</dbReference>
<dbReference type="RefSeq" id="WP_344753744.1">
    <property type="nucleotide sequence ID" value="NZ_BAABAE010000002.1"/>
</dbReference>
<accession>A0ABP7F7W8</accession>
<feature type="compositionally biased region" description="Low complexity" evidence="4">
    <location>
        <begin position="308"/>
        <end position="319"/>
    </location>
</feature>
<evidence type="ECO:0000259" key="5">
    <source>
        <dbReference type="PROSITE" id="PS50893"/>
    </source>
</evidence>
<evidence type="ECO:0000256" key="3">
    <source>
        <dbReference type="ARBA" id="ARBA00022840"/>
    </source>
</evidence>
<comment type="caution">
    <text evidence="6">The sequence shown here is derived from an EMBL/GenBank/DDBJ whole genome shotgun (WGS) entry which is preliminary data.</text>
</comment>